<feature type="domain" description="Secretion system C-terminal sorting" evidence="4">
    <location>
        <begin position="398"/>
        <end position="471"/>
    </location>
</feature>
<feature type="signal peptide" evidence="2">
    <location>
        <begin position="1"/>
        <end position="18"/>
    </location>
</feature>
<dbReference type="InterPro" id="IPR026444">
    <property type="entry name" value="Secre_tail"/>
</dbReference>
<evidence type="ECO:0000313" key="6">
    <source>
        <dbReference type="Proteomes" id="UP000284892"/>
    </source>
</evidence>
<evidence type="ECO:0000313" key="5">
    <source>
        <dbReference type="EMBL" id="RKE95058.1"/>
    </source>
</evidence>
<gene>
    <name evidence="5" type="ORF">BXY80_1241</name>
</gene>
<dbReference type="Pfam" id="PF18962">
    <property type="entry name" value="Por_Secre_tail"/>
    <property type="match status" value="1"/>
</dbReference>
<comment type="caution">
    <text evidence="5">The sequence shown here is derived from an EMBL/GenBank/DDBJ whole genome shotgun (WGS) entry which is preliminary data.</text>
</comment>
<dbReference type="InterPro" id="IPR012938">
    <property type="entry name" value="Glc/Sorbosone_DH"/>
</dbReference>
<dbReference type="InterPro" id="IPR011041">
    <property type="entry name" value="Quinoprot_gluc/sorb_DH_b-prop"/>
</dbReference>
<protein>
    <submittedName>
        <fullName evidence="5">Putative secreted protein (Por secretion system target)</fullName>
    </submittedName>
</protein>
<dbReference type="Pfam" id="PF07995">
    <property type="entry name" value="GSDH"/>
    <property type="match status" value="1"/>
</dbReference>
<proteinExistence type="predicted"/>
<dbReference type="SUPFAM" id="SSF50952">
    <property type="entry name" value="Soluble quinoprotein glucose dehydrogenase"/>
    <property type="match status" value="1"/>
</dbReference>
<feature type="domain" description="Glucose/Sorbosone dehydrogenase" evidence="3">
    <location>
        <begin position="31"/>
        <end position="339"/>
    </location>
</feature>
<evidence type="ECO:0000256" key="2">
    <source>
        <dbReference type="SAM" id="SignalP"/>
    </source>
</evidence>
<keyword evidence="6" id="KW-1185">Reference proteome</keyword>
<dbReference type="NCBIfam" id="TIGR04183">
    <property type="entry name" value="Por_Secre_tail"/>
    <property type="match status" value="1"/>
</dbReference>
<dbReference type="InterPro" id="IPR011042">
    <property type="entry name" value="6-blade_b-propeller_TolB-like"/>
</dbReference>
<dbReference type="PANTHER" id="PTHR19328">
    <property type="entry name" value="HEDGEHOG-INTERACTING PROTEIN"/>
    <property type="match status" value="1"/>
</dbReference>
<name>A0A420DLH9_9FLAO</name>
<dbReference type="AlphaFoldDB" id="A0A420DLH9"/>
<dbReference type="Gene3D" id="2.120.10.30">
    <property type="entry name" value="TolB, C-terminal domain"/>
    <property type="match status" value="1"/>
</dbReference>
<dbReference type="PANTHER" id="PTHR19328:SF75">
    <property type="entry name" value="ALDOSE SUGAR DEHYDROGENASE YLII"/>
    <property type="match status" value="1"/>
</dbReference>
<keyword evidence="1 2" id="KW-0732">Signal</keyword>
<dbReference type="RefSeq" id="WP_120200390.1">
    <property type="nucleotide sequence ID" value="NZ_RAQJ01000002.1"/>
</dbReference>
<evidence type="ECO:0000259" key="4">
    <source>
        <dbReference type="Pfam" id="PF18962"/>
    </source>
</evidence>
<dbReference type="EMBL" id="RAQJ01000002">
    <property type="protein sequence ID" value="RKE95058.1"/>
    <property type="molecule type" value="Genomic_DNA"/>
</dbReference>
<dbReference type="OrthoDB" id="9770043at2"/>
<organism evidence="5 6">
    <name type="scientific">Ichthyenterobacterium magnum</name>
    <dbReference type="NCBI Taxonomy" id="1230530"/>
    <lineage>
        <taxon>Bacteria</taxon>
        <taxon>Pseudomonadati</taxon>
        <taxon>Bacteroidota</taxon>
        <taxon>Flavobacteriia</taxon>
        <taxon>Flavobacteriales</taxon>
        <taxon>Flavobacteriaceae</taxon>
        <taxon>Ichthyenterobacterium</taxon>
    </lineage>
</organism>
<accession>A0A420DLH9</accession>
<sequence length="472" mass="52331">MKNLTLVLMSLIGLFCNAQDIQIESFATGFNMPVSIKNAGDSRLFVVEKQGLIKILNDDGSVEATPFLNIDNLVVDITDPNDERGLLGLTFHPNYVTNGHFYVNYINNSGNTIISRFTRNTVNEADVNSELILMTINQPFANHNGGDLAFDSNGYLFIATGDGGSAEDPGDRSQNITLLLGKMLRIDVDNTSTGKNYAIPNDNPYATSADGANDPRPEIWAYGLRNPWKFSFDTQTNELWIADVGQYSIEEINMVSESTPNINYGWRCYEGNSIFNSTDCPASSTLTFPVAQYNHSGNGPFKCSISGGFRYRGTMYPNLQGLYFFADYCSNEIGTLESSGSNWNMSFTQQFSGNGWVAFGEDANKELYIAGINSGSIFKIVDANLSVDENQLNKIKMHPNPANEFLTIDFSNLSNQLQTINIYDIQGKLIKSVTNFNEQIIKLPMNTISNGLYLVEIIDNNGLKNIRKLIIE</sequence>
<reference evidence="5 6" key="1">
    <citation type="submission" date="2018-09" db="EMBL/GenBank/DDBJ databases">
        <title>Genomic Encyclopedia of Archaeal and Bacterial Type Strains, Phase II (KMG-II): from individual species to whole genera.</title>
        <authorList>
            <person name="Goeker M."/>
        </authorList>
    </citation>
    <scope>NUCLEOTIDE SEQUENCE [LARGE SCALE GENOMIC DNA]</scope>
    <source>
        <strain evidence="5 6">DSM 26283</strain>
    </source>
</reference>
<evidence type="ECO:0000259" key="3">
    <source>
        <dbReference type="Pfam" id="PF07995"/>
    </source>
</evidence>
<feature type="chain" id="PRO_5019517549" evidence="2">
    <location>
        <begin position="19"/>
        <end position="472"/>
    </location>
</feature>
<dbReference type="Proteomes" id="UP000284892">
    <property type="component" value="Unassembled WGS sequence"/>
</dbReference>
<evidence type="ECO:0000256" key="1">
    <source>
        <dbReference type="ARBA" id="ARBA00022729"/>
    </source>
</evidence>